<dbReference type="AlphaFoldDB" id="U1N0A8"/>
<organism evidence="5 6">
    <name type="scientific">Haloquadratum walsbyi J07HQW2</name>
    <dbReference type="NCBI Taxonomy" id="1238425"/>
    <lineage>
        <taxon>Archaea</taxon>
        <taxon>Methanobacteriati</taxon>
        <taxon>Methanobacteriota</taxon>
        <taxon>Stenosarchaea group</taxon>
        <taxon>Halobacteria</taxon>
        <taxon>Halobacteriales</taxon>
        <taxon>Haloferacaceae</taxon>
        <taxon>Haloquadratum</taxon>
    </lineage>
</organism>
<dbReference type="InterPro" id="IPR029058">
    <property type="entry name" value="AB_hydrolase_fold"/>
</dbReference>
<dbReference type="PANTHER" id="PTHR48081">
    <property type="entry name" value="AB HYDROLASE SUPERFAMILY PROTEIN C4A8.06C"/>
    <property type="match status" value="1"/>
</dbReference>
<proteinExistence type="inferred from homology"/>
<name>U1N0A8_9EURY</name>
<dbReference type="GO" id="GO:0016787">
    <property type="term" value="F:hydrolase activity"/>
    <property type="evidence" value="ECO:0007669"/>
    <property type="project" value="UniProtKB-KW"/>
</dbReference>
<dbReference type="eggNOG" id="arCOG02638">
    <property type="taxonomic scope" value="Archaea"/>
</dbReference>
<feature type="domain" description="Alpha/beta hydrolase fold-3" evidence="4">
    <location>
        <begin position="87"/>
        <end position="296"/>
    </location>
</feature>
<evidence type="ECO:0000313" key="5">
    <source>
        <dbReference type="EMBL" id="ERG96229.1"/>
    </source>
</evidence>
<dbReference type="RefSeq" id="WP_021055697.1">
    <property type="nucleotide sequence ID" value="NZ_KE356561.1"/>
</dbReference>
<dbReference type="PROSITE" id="PS01173">
    <property type="entry name" value="LIPASE_GDXG_HIS"/>
    <property type="match status" value="1"/>
</dbReference>
<evidence type="ECO:0000313" key="6">
    <source>
        <dbReference type="Proteomes" id="UP000030710"/>
    </source>
</evidence>
<dbReference type="PANTHER" id="PTHR48081:SF8">
    <property type="entry name" value="ALPHA_BETA HYDROLASE FOLD-3 DOMAIN-CONTAINING PROTEIN-RELATED"/>
    <property type="match status" value="1"/>
</dbReference>
<dbReference type="STRING" id="1238425.J07HQW2_02704"/>
<dbReference type="Proteomes" id="UP000030710">
    <property type="component" value="Unassembled WGS sequence"/>
</dbReference>
<dbReference type="InterPro" id="IPR013094">
    <property type="entry name" value="AB_hydrolase_3"/>
</dbReference>
<dbReference type="Gene3D" id="3.40.50.1820">
    <property type="entry name" value="alpha/beta hydrolase"/>
    <property type="match status" value="1"/>
</dbReference>
<dbReference type="SUPFAM" id="SSF53474">
    <property type="entry name" value="alpha/beta-Hydrolases"/>
    <property type="match status" value="1"/>
</dbReference>
<gene>
    <name evidence="5" type="ORF">J07HQW2_02704</name>
</gene>
<evidence type="ECO:0000256" key="3">
    <source>
        <dbReference type="SAM" id="MobiDB-lite"/>
    </source>
</evidence>
<dbReference type="InterPro" id="IPR002168">
    <property type="entry name" value="Lipase_GDXG_HIS_AS"/>
</dbReference>
<feature type="region of interest" description="Disordered" evidence="3">
    <location>
        <begin position="1"/>
        <end position="28"/>
    </location>
</feature>
<sequence length="327" mass="35346">MSQADERRAESPSSEAEEMLSALEETGAPDLATLSVEQARALLGDLFTPDVDPEPIESVSEQKIRAYGRDIRVRIYDPDPDTTLPAVVYFHGGGWVCGNLDTHDSVGRALAARGNTVVVSVDYRKAPEHKFPAAVEDAYEATKWVAANVDDIGAGGGLAVAGESAGGNLATVVAQLANDAGVGAPEIDHQLLLYPVTNHSYDTQSYETNREGYFLTRRAMVWFWNHYLRDDALGVDGQNPLASPLHGNLEGLPSTTIFTSGYDPLRDEGFQYAEALVEAGVNVEHTNYESAIHDFANMVTLDGAPSLGEFSEQILDEAAEALQQKFE</sequence>
<evidence type="ECO:0000256" key="1">
    <source>
        <dbReference type="ARBA" id="ARBA00010515"/>
    </source>
</evidence>
<comment type="similarity">
    <text evidence="1">Belongs to the 'GDXG' lipolytic enzyme family.</text>
</comment>
<accession>U1N0A8</accession>
<reference evidence="5 6" key="1">
    <citation type="journal article" date="2013" name="PLoS ONE">
        <title>Assembly-driven community genomics of a hypersaline microbial ecosystem.</title>
        <authorList>
            <person name="Podell S."/>
            <person name="Ugalde J.A."/>
            <person name="Narasingarao P."/>
            <person name="Banfield J.F."/>
            <person name="Heidelberg K.B."/>
            <person name="Allen E.E."/>
        </authorList>
    </citation>
    <scope>NUCLEOTIDE SEQUENCE [LARGE SCALE GENOMIC DNA]</scope>
    <source>
        <strain evidence="6">J07HQW2</strain>
    </source>
</reference>
<keyword evidence="2" id="KW-0378">Hydrolase</keyword>
<dbReference type="FunFam" id="3.40.50.1820:FF:000089">
    <property type="entry name" value="Alpha/beta hydrolase"/>
    <property type="match status" value="1"/>
</dbReference>
<dbReference type="EMBL" id="KE356561">
    <property type="protein sequence ID" value="ERG96229.1"/>
    <property type="molecule type" value="Genomic_DNA"/>
</dbReference>
<evidence type="ECO:0000259" key="4">
    <source>
        <dbReference type="Pfam" id="PF07859"/>
    </source>
</evidence>
<dbReference type="InterPro" id="IPR050300">
    <property type="entry name" value="GDXG_lipolytic_enzyme"/>
</dbReference>
<protein>
    <submittedName>
        <fullName evidence="5">Esterase/lipase</fullName>
    </submittedName>
</protein>
<dbReference type="Pfam" id="PF07859">
    <property type="entry name" value="Abhydrolase_3"/>
    <property type="match status" value="1"/>
</dbReference>
<evidence type="ECO:0000256" key="2">
    <source>
        <dbReference type="ARBA" id="ARBA00022801"/>
    </source>
</evidence>
<feature type="compositionally biased region" description="Basic and acidic residues" evidence="3">
    <location>
        <begin position="1"/>
        <end position="10"/>
    </location>
</feature>
<feature type="compositionally biased region" description="Low complexity" evidence="3">
    <location>
        <begin position="11"/>
        <end position="25"/>
    </location>
</feature>
<dbReference type="HOGENOM" id="CLU_012494_6_4_2"/>